<dbReference type="AlphaFoldDB" id="A0A2W1BIQ6"/>
<dbReference type="EMBL" id="KZ150126">
    <property type="protein sequence ID" value="PZC73117.1"/>
    <property type="molecule type" value="Genomic_DNA"/>
</dbReference>
<dbReference type="Proteomes" id="UP000249218">
    <property type="component" value="Unassembled WGS sequence"/>
</dbReference>
<sequence length="90" mass="9924">MHSKYDVKRHDALCECVCECHSRAVPPTGCLAGQNLFLRNAFRYNTPVSTLGSMKTSKLVSQRSQKDTTLHAASLTSTLARESMPTGHFP</sequence>
<evidence type="ECO:0000256" key="1">
    <source>
        <dbReference type="SAM" id="MobiDB-lite"/>
    </source>
</evidence>
<proteinExistence type="predicted"/>
<evidence type="ECO:0000313" key="3">
    <source>
        <dbReference type="Proteomes" id="UP000249218"/>
    </source>
</evidence>
<organism evidence="2 3">
    <name type="scientific">Helicoverpa armigera</name>
    <name type="common">Cotton bollworm</name>
    <name type="synonym">Heliothis armigera</name>
    <dbReference type="NCBI Taxonomy" id="29058"/>
    <lineage>
        <taxon>Eukaryota</taxon>
        <taxon>Metazoa</taxon>
        <taxon>Ecdysozoa</taxon>
        <taxon>Arthropoda</taxon>
        <taxon>Hexapoda</taxon>
        <taxon>Insecta</taxon>
        <taxon>Pterygota</taxon>
        <taxon>Neoptera</taxon>
        <taxon>Endopterygota</taxon>
        <taxon>Lepidoptera</taxon>
        <taxon>Glossata</taxon>
        <taxon>Ditrysia</taxon>
        <taxon>Noctuoidea</taxon>
        <taxon>Noctuidae</taxon>
        <taxon>Heliothinae</taxon>
        <taxon>Helicoverpa</taxon>
    </lineage>
</organism>
<protein>
    <submittedName>
        <fullName evidence="2">Uncharacterized protein</fullName>
    </submittedName>
</protein>
<feature type="compositionally biased region" description="Low complexity" evidence="1">
    <location>
        <begin position="70"/>
        <end position="80"/>
    </location>
</feature>
<name>A0A2W1BIQ6_HELAM</name>
<evidence type="ECO:0000313" key="2">
    <source>
        <dbReference type="EMBL" id="PZC73117.1"/>
    </source>
</evidence>
<accession>A0A2W1BIQ6</accession>
<gene>
    <name evidence="2" type="primary">HaOG210009</name>
    <name evidence="2" type="ORF">B5X24_HaOG210009</name>
</gene>
<feature type="region of interest" description="Disordered" evidence="1">
    <location>
        <begin position="59"/>
        <end position="90"/>
    </location>
</feature>
<reference evidence="2 3" key="1">
    <citation type="journal article" date="2017" name="BMC Biol.">
        <title>Genomic innovations, transcriptional plasticity and gene loss underlying the evolution and divergence of two highly polyphagous and invasive Helicoverpa pest species.</title>
        <authorList>
            <person name="Pearce S.L."/>
            <person name="Clarke D.F."/>
            <person name="East P.D."/>
            <person name="Elfekih S."/>
            <person name="Gordon K.H."/>
            <person name="Jermiin L.S."/>
            <person name="McGaughran A."/>
            <person name="Oakeshott J.G."/>
            <person name="Papanikolaou A."/>
            <person name="Perera O.P."/>
            <person name="Rane R.V."/>
            <person name="Richards S."/>
            <person name="Tay W.T."/>
            <person name="Walsh T.K."/>
            <person name="Anderson A."/>
            <person name="Anderson C.J."/>
            <person name="Asgari S."/>
            <person name="Board P.G."/>
            <person name="Bretschneider A."/>
            <person name="Campbell P.M."/>
            <person name="Chertemps T."/>
            <person name="Christeller J.T."/>
            <person name="Coppin C.W."/>
            <person name="Downes S.J."/>
            <person name="Duan G."/>
            <person name="Farnsworth C.A."/>
            <person name="Good R.T."/>
            <person name="Han L.B."/>
            <person name="Han Y.C."/>
            <person name="Hatje K."/>
            <person name="Horne I."/>
            <person name="Huang Y.P."/>
            <person name="Hughes D.S."/>
            <person name="Jacquin-Joly E."/>
            <person name="James W."/>
            <person name="Jhangiani S."/>
            <person name="Kollmar M."/>
            <person name="Kuwar S.S."/>
            <person name="Li S."/>
            <person name="Liu N.Y."/>
            <person name="Maibeche M.T."/>
            <person name="Miller J.R."/>
            <person name="Montagne N."/>
            <person name="Perry T."/>
            <person name="Qu J."/>
            <person name="Song S.V."/>
            <person name="Sutton G.G."/>
            <person name="Vogel H."/>
            <person name="Walenz B.P."/>
            <person name="Xu W."/>
            <person name="Zhang H.J."/>
            <person name="Zou Z."/>
            <person name="Batterham P."/>
            <person name="Edwards O.R."/>
            <person name="Feyereisen R."/>
            <person name="Gibbs R.A."/>
            <person name="Heckel D.G."/>
            <person name="McGrath A."/>
            <person name="Robin C."/>
            <person name="Scherer S.E."/>
            <person name="Worley K.C."/>
            <person name="Wu Y.D."/>
        </authorList>
    </citation>
    <scope>NUCLEOTIDE SEQUENCE [LARGE SCALE GENOMIC DNA]</scope>
    <source>
        <strain evidence="2">Harm_GR_Male_#8</strain>
        <tissue evidence="2">Whole organism</tissue>
    </source>
</reference>
<keyword evidence="3" id="KW-1185">Reference proteome</keyword>